<keyword evidence="7" id="KW-1185">Reference proteome</keyword>
<reference evidence="7 8" key="1">
    <citation type="submission" date="2017-11" db="EMBL/GenBank/DDBJ databases">
        <title>De novo assembly and phasing of dikaryotic genomes from two isolates of Puccinia coronata f. sp. avenae, the causal agent of oat crown rust.</title>
        <authorList>
            <person name="Miller M.E."/>
            <person name="Zhang Y."/>
            <person name="Omidvar V."/>
            <person name="Sperschneider J."/>
            <person name="Schwessinger B."/>
            <person name="Raley C."/>
            <person name="Palmer J.M."/>
            <person name="Garnica D."/>
            <person name="Upadhyaya N."/>
            <person name="Rathjen J."/>
            <person name="Taylor J.M."/>
            <person name="Park R.F."/>
            <person name="Dodds P.N."/>
            <person name="Hirsch C.D."/>
            <person name="Kianian S.F."/>
            <person name="Figueroa M."/>
        </authorList>
    </citation>
    <scope>NUCLEOTIDE SEQUENCE [LARGE SCALE GENOMIC DNA]</scope>
    <source>
        <strain evidence="3">12NC29</strain>
        <strain evidence="4">12SD80</strain>
    </source>
</reference>
<accession>A0A2N5SMJ5</accession>
<evidence type="ECO:0000313" key="4">
    <source>
        <dbReference type="EMBL" id="PLW14465.1"/>
    </source>
</evidence>
<dbReference type="Proteomes" id="UP000235392">
    <property type="component" value="Unassembled WGS sequence"/>
</dbReference>
<dbReference type="EMBL" id="PGCI01000059">
    <property type="protein sequence ID" value="PLW44255.1"/>
    <property type="molecule type" value="Genomic_DNA"/>
</dbReference>
<feature type="chain" id="PRO_5015083573" description="Hydrophobin" evidence="2">
    <location>
        <begin position="24"/>
        <end position="139"/>
    </location>
</feature>
<evidence type="ECO:0000313" key="8">
    <source>
        <dbReference type="Proteomes" id="UP000235392"/>
    </source>
</evidence>
<dbReference type="EMBL" id="PGCJ01000016">
    <property type="protein sequence ID" value="PLW56895.1"/>
    <property type="molecule type" value="Genomic_DNA"/>
</dbReference>
<gene>
    <name evidence="6" type="ORF">PCANC_01200</name>
    <name evidence="3" type="ORF">PCANC_15620</name>
    <name evidence="5" type="ORF">PCASD_03888</name>
    <name evidence="4" type="ORF">PCASD_14384</name>
</gene>
<feature type="region of interest" description="Disordered" evidence="1">
    <location>
        <begin position="105"/>
        <end position="139"/>
    </location>
</feature>
<organism evidence="4 8">
    <name type="scientific">Puccinia coronata f. sp. avenae</name>
    <dbReference type="NCBI Taxonomy" id="200324"/>
    <lineage>
        <taxon>Eukaryota</taxon>
        <taxon>Fungi</taxon>
        <taxon>Dikarya</taxon>
        <taxon>Basidiomycota</taxon>
        <taxon>Pucciniomycotina</taxon>
        <taxon>Pucciniomycetes</taxon>
        <taxon>Pucciniales</taxon>
        <taxon>Pucciniaceae</taxon>
        <taxon>Puccinia</taxon>
    </lineage>
</organism>
<evidence type="ECO:0000313" key="3">
    <source>
        <dbReference type="EMBL" id="PLW11913.1"/>
    </source>
</evidence>
<evidence type="ECO:0000313" key="7">
    <source>
        <dbReference type="Proteomes" id="UP000235388"/>
    </source>
</evidence>
<evidence type="ECO:0008006" key="9">
    <source>
        <dbReference type="Google" id="ProtNLM"/>
    </source>
</evidence>
<keyword evidence="2" id="KW-0732">Signal</keyword>
<protein>
    <recommendedName>
        <fullName evidence="9">Hydrophobin</fullName>
    </recommendedName>
</protein>
<feature type="signal peptide" evidence="2">
    <location>
        <begin position="1"/>
        <end position="23"/>
    </location>
</feature>
<proteinExistence type="predicted"/>
<evidence type="ECO:0000256" key="1">
    <source>
        <dbReference type="SAM" id="MobiDB-lite"/>
    </source>
</evidence>
<evidence type="ECO:0000313" key="6">
    <source>
        <dbReference type="EMBL" id="PLW56895.1"/>
    </source>
</evidence>
<comment type="caution">
    <text evidence="4">The sequence shown here is derived from an EMBL/GenBank/DDBJ whole genome shotgun (WGS) entry which is preliminary data.</text>
</comment>
<name>A0A2N5SMJ5_9BASI</name>
<dbReference type="EMBL" id="PGCJ01001001">
    <property type="protein sequence ID" value="PLW11913.1"/>
    <property type="molecule type" value="Genomic_DNA"/>
</dbReference>
<sequence>MFPRFSNFLVVLIFFATISQTLCQNPRPKTPLATATATANSKTKPASTGQTCGKLTPVCIKGSANAVINSGIHAPVKPAGTGSKCDNGSTLNCCSSDILKIIGSNKNPQNKAYQNSGCKPATGTTAANRNSRPSRSGKP</sequence>
<evidence type="ECO:0000256" key="2">
    <source>
        <dbReference type="SAM" id="SignalP"/>
    </source>
</evidence>
<dbReference type="EMBL" id="PGCI01000822">
    <property type="protein sequence ID" value="PLW14465.1"/>
    <property type="molecule type" value="Genomic_DNA"/>
</dbReference>
<dbReference type="AlphaFoldDB" id="A0A2N5SMJ5"/>
<evidence type="ECO:0000313" key="5">
    <source>
        <dbReference type="EMBL" id="PLW44255.1"/>
    </source>
</evidence>
<dbReference type="Proteomes" id="UP000235388">
    <property type="component" value="Unassembled WGS sequence"/>
</dbReference>